<feature type="compositionally biased region" description="Basic and acidic residues" evidence="2">
    <location>
        <begin position="563"/>
        <end position="576"/>
    </location>
</feature>
<feature type="compositionally biased region" description="Polar residues" evidence="2">
    <location>
        <begin position="955"/>
        <end position="970"/>
    </location>
</feature>
<feature type="compositionally biased region" description="Basic and acidic residues" evidence="2">
    <location>
        <begin position="102"/>
        <end position="112"/>
    </location>
</feature>
<proteinExistence type="predicted"/>
<accession>A0A3S1BMQ8</accession>
<dbReference type="SUPFAM" id="SSF49417">
    <property type="entry name" value="p53-like transcription factors"/>
    <property type="match status" value="1"/>
</dbReference>
<dbReference type="InterPro" id="IPR008967">
    <property type="entry name" value="p53-like_TF_DNA-bd_sf"/>
</dbReference>
<sequence>METLKRTVEDWRKAEVLSNVKLGPETKLDEHVFTRFAKILNTITAWFRTASLAMERPHPELDLLAEADVAVKEFEEKFLYYEEEYIRRLIIVSLQPPQTRTVENEKVKKNSSEKSTNPEATTTEKKKKAADKAFGSKKQQGYNTKIRIPGGDQFSSLSFRKGHIACVSEAELAAAQEMGSEHSVKIENNLSWSEAKQDKGESANRRKCAEKEFVDVRISDHSREMGNKNHKEFVRIQYFLTLEVNGREFEVEILSLPFHFITGSNQLLSCLGSRLWYFGSKDMYNGDFKVPDSLPVDFVVDLLDKRIRYVHEKGRYLRKEEKTVLEKLLPSENGRISLHNFVKEGAVPKKEREHTFYVWFHAVVNMIETKWLSPWIDGAIYGLVDKNFGYNLLMTERVNSGSTKCSAPIGTVLLRPGQMALTKPNSQTPELVLVMQAKYRTLDPKNPADVMSIALKPSYIENNGFYGAVANVFDERTDETVATYLQGYKLRKGITFLKQYDQEKKEIDDHYRTEIRKMERMYISVLSASQREHSSNQGKAKRGRKSRPQSKSGSSAWTSSTSDSDRKSPLQERLPDMEEDDPSGACDSRAQPSSPPRRQISQEHTFVGVASLNGGTTMMKTSARNSPVSVEQQNYEMYNGVSVDTTAILKEIQREKLRKSPPGASKYGSDSASNFSPSSGVLTMSPLSEHTAMSPRVLPLAMSPYGESTPVAPKQEFPTSSPLQFPVTSSSVAAFDSLHELSGMDLQVGQGETITPQSGPQLSTEAGWGLNLPTILGEAEQQQPGPARGRRSTKGKQSAAQKTRKWREMEDKPKPEQQMIGQCGGPALPSAWPHLVTTGSGQYSASSGQDPDFQPVGLKLAPHQPANAAESARQQMLHAVQPSTNWNSVIQEVFEGNEAQNFIVTLEGEASATMYSLQQFDALALQEGQHLAETADFSEILEANRMDSGFGGDSMSPSTVPSNFSLEWKQ</sequence>
<dbReference type="InterPro" id="IPR001217">
    <property type="entry name" value="STAT"/>
</dbReference>
<dbReference type="Gene3D" id="1.10.238.10">
    <property type="entry name" value="EF-hand"/>
    <property type="match status" value="1"/>
</dbReference>
<evidence type="ECO:0000256" key="1">
    <source>
        <dbReference type="ARBA" id="ARBA00022999"/>
    </source>
</evidence>
<keyword evidence="4" id="KW-1185">Reference proteome</keyword>
<keyword evidence="1" id="KW-0727">SH2 domain</keyword>
<feature type="compositionally biased region" description="Low complexity" evidence="2">
    <location>
        <begin position="550"/>
        <end position="562"/>
    </location>
</feature>
<feature type="region of interest" description="Disordered" evidence="2">
    <location>
        <begin position="654"/>
        <end position="678"/>
    </location>
</feature>
<protein>
    <submittedName>
        <fullName evidence="3">Uncharacterized protein</fullName>
    </submittedName>
</protein>
<feature type="region of interest" description="Disordered" evidence="2">
    <location>
        <begin position="527"/>
        <end position="604"/>
    </location>
</feature>
<feature type="region of interest" description="Disordered" evidence="2">
    <location>
        <begin position="949"/>
        <end position="970"/>
    </location>
</feature>
<evidence type="ECO:0000313" key="4">
    <source>
        <dbReference type="Proteomes" id="UP000271974"/>
    </source>
</evidence>
<evidence type="ECO:0000313" key="3">
    <source>
        <dbReference type="EMBL" id="RUS87226.1"/>
    </source>
</evidence>
<feature type="region of interest" description="Disordered" evidence="2">
    <location>
        <begin position="780"/>
        <end position="819"/>
    </location>
</feature>
<gene>
    <name evidence="3" type="ORF">EGW08_005066</name>
</gene>
<dbReference type="GO" id="GO:0003700">
    <property type="term" value="F:DNA-binding transcription factor activity"/>
    <property type="evidence" value="ECO:0007669"/>
    <property type="project" value="InterPro"/>
</dbReference>
<dbReference type="PANTHER" id="PTHR11801">
    <property type="entry name" value="SIGNAL TRANSDUCER AND ACTIVATOR OF TRANSCRIPTION"/>
    <property type="match status" value="1"/>
</dbReference>
<feature type="region of interest" description="Disordered" evidence="2">
    <location>
        <begin position="100"/>
        <end position="145"/>
    </location>
</feature>
<feature type="compositionally biased region" description="Basic and acidic residues" evidence="2">
    <location>
        <begin position="806"/>
        <end position="815"/>
    </location>
</feature>
<dbReference type="Proteomes" id="UP000271974">
    <property type="component" value="Unassembled WGS sequence"/>
</dbReference>
<dbReference type="EMBL" id="RQTK01000117">
    <property type="protein sequence ID" value="RUS87226.1"/>
    <property type="molecule type" value="Genomic_DNA"/>
</dbReference>
<name>A0A3S1BMQ8_ELYCH</name>
<dbReference type="OrthoDB" id="6082864at2759"/>
<dbReference type="GO" id="GO:0007165">
    <property type="term" value="P:signal transduction"/>
    <property type="evidence" value="ECO:0007669"/>
    <property type="project" value="InterPro"/>
</dbReference>
<dbReference type="STRING" id="188477.A0A3S1BMQ8"/>
<comment type="caution">
    <text evidence="3">The sequence shown here is derived from an EMBL/GenBank/DDBJ whole genome shotgun (WGS) entry which is preliminary data.</text>
</comment>
<feature type="compositionally biased region" description="Basic residues" evidence="2">
    <location>
        <begin position="539"/>
        <end position="548"/>
    </location>
</feature>
<feature type="compositionally biased region" description="Polar residues" evidence="2">
    <location>
        <begin position="668"/>
        <end position="678"/>
    </location>
</feature>
<organism evidence="3 4">
    <name type="scientific">Elysia chlorotica</name>
    <name type="common">Eastern emerald elysia</name>
    <name type="synonym">Sea slug</name>
    <dbReference type="NCBI Taxonomy" id="188477"/>
    <lineage>
        <taxon>Eukaryota</taxon>
        <taxon>Metazoa</taxon>
        <taxon>Spiralia</taxon>
        <taxon>Lophotrochozoa</taxon>
        <taxon>Mollusca</taxon>
        <taxon>Gastropoda</taxon>
        <taxon>Heterobranchia</taxon>
        <taxon>Euthyneura</taxon>
        <taxon>Panpulmonata</taxon>
        <taxon>Sacoglossa</taxon>
        <taxon>Placobranchoidea</taxon>
        <taxon>Plakobranchidae</taxon>
        <taxon>Elysia</taxon>
    </lineage>
</organism>
<dbReference type="AlphaFoldDB" id="A0A3S1BMQ8"/>
<reference evidence="3 4" key="1">
    <citation type="submission" date="2019-01" db="EMBL/GenBank/DDBJ databases">
        <title>A draft genome assembly of the solar-powered sea slug Elysia chlorotica.</title>
        <authorList>
            <person name="Cai H."/>
            <person name="Li Q."/>
            <person name="Fang X."/>
            <person name="Li J."/>
            <person name="Curtis N.E."/>
            <person name="Altenburger A."/>
            <person name="Shibata T."/>
            <person name="Feng M."/>
            <person name="Maeda T."/>
            <person name="Schwartz J.A."/>
            <person name="Shigenobu S."/>
            <person name="Lundholm N."/>
            <person name="Nishiyama T."/>
            <person name="Yang H."/>
            <person name="Hasebe M."/>
            <person name="Li S."/>
            <person name="Pierce S.K."/>
            <person name="Wang J."/>
        </authorList>
    </citation>
    <scope>NUCLEOTIDE SEQUENCE [LARGE SCALE GENOMIC DNA]</scope>
    <source>
        <strain evidence="3">EC2010</strain>
        <tissue evidence="3">Whole organism of an adult</tissue>
    </source>
</reference>
<evidence type="ECO:0000256" key="2">
    <source>
        <dbReference type="SAM" id="MobiDB-lite"/>
    </source>
</evidence>